<feature type="transmembrane region" description="Helical" evidence="11">
    <location>
        <begin position="24"/>
        <end position="48"/>
    </location>
</feature>
<dbReference type="PRINTS" id="PR00344">
    <property type="entry name" value="BCTRLSENSOR"/>
</dbReference>
<gene>
    <name evidence="14" type="ORF">C3B54_11169</name>
</gene>
<keyword evidence="4" id="KW-0597">Phosphoprotein</keyword>
<dbReference type="InterPro" id="IPR050428">
    <property type="entry name" value="TCS_sensor_his_kinase"/>
</dbReference>
<proteinExistence type="predicted"/>
<evidence type="ECO:0000259" key="12">
    <source>
        <dbReference type="PROSITE" id="PS50109"/>
    </source>
</evidence>
<dbReference type="PROSITE" id="PS50885">
    <property type="entry name" value="HAMP"/>
    <property type="match status" value="1"/>
</dbReference>
<feature type="domain" description="HAMP" evidence="13">
    <location>
        <begin position="200"/>
        <end position="262"/>
    </location>
</feature>
<dbReference type="PROSITE" id="PS50109">
    <property type="entry name" value="HIS_KIN"/>
    <property type="match status" value="1"/>
</dbReference>
<dbReference type="SUPFAM" id="SSF55874">
    <property type="entry name" value="ATPase domain of HSP90 chaperone/DNA topoisomerase II/histidine kinase"/>
    <property type="match status" value="1"/>
</dbReference>
<evidence type="ECO:0000256" key="11">
    <source>
        <dbReference type="SAM" id="Phobius"/>
    </source>
</evidence>
<keyword evidence="8 11" id="KW-1133">Transmembrane helix</keyword>
<evidence type="ECO:0000259" key="13">
    <source>
        <dbReference type="PROSITE" id="PS50885"/>
    </source>
</evidence>
<sequence length="500" mass="54032">MSGSNPTKAAETRSGPPKDFRRRLVFGGLSLILLAGILIGFASTAMVVRQLLTDLDRELISTANRVAASLEQDSALFPGPRSRLERPGFTVGTVIAVVGPEQAQGAVIDSEGVLRAIEPLALRQLVGEEFTPGEPSTYFLGGVVRETRLVAVESAGETDLVVGLQMTNIRKTIAQLQGAIFVITALVIGIAALLGMWALRVGLRPLDRMRQTALEVAGQPLDRGHVDLNQRVPADLARPDREIGQLGVALNQMLDHVDGALKAREHSENALRQFVSDASHELRTPLASIRGYSEITLRHAKDLPEDVGSSLQRIESESIRMTGLVEDLLLLARLDEGASFPKEALDLSLVAGDVVSDAIARAPGHHWELDSPDYPVMVWANKNQLFQVLTNLVQNARVHTPEGTTVKVSLEVGDEHAVVDVIDDGPGIEPDMIGQLFERFRRGDFGRSRKTGSTGLGLAIVKTITDACGGSVDVWSEPGRTQFRVQLPLFRGDLEGHHGD</sequence>
<dbReference type="SMART" id="SM00304">
    <property type="entry name" value="HAMP"/>
    <property type="match status" value="1"/>
</dbReference>
<dbReference type="InterPro" id="IPR005467">
    <property type="entry name" value="His_kinase_dom"/>
</dbReference>
<evidence type="ECO:0000256" key="3">
    <source>
        <dbReference type="ARBA" id="ARBA00012438"/>
    </source>
</evidence>
<dbReference type="GO" id="GO:0005886">
    <property type="term" value="C:plasma membrane"/>
    <property type="evidence" value="ECO:0007669"/>
    <property type="project" value="UniProtKB-SubCell"/>
</dbReference>
<dbReference type="Pfam" id="PF02518">
    <property type="entry name" value="HATPase_c"/>
    <property type="match status" value="1"/>
</dbReference>
<keyword evidence="15" id="KW-1185">Reference proteome</keyword>
<feature type="domain" description="Histidine kinase" evidence="12">
    <location>
        <begin position="277"/>
        <end position="491"/>
    </location>
</feature>
<dbReference type="CDD" id="cd00082">
    <property type="entry name" value="HisKA"/>
    <property type="match status" value="1"/>
</dbReference>
<accession>A0A2L2BNC5</accession>
<dbReference type="AlphaFoldDB" id="A0A2L2BNC5"/>
<evidence type="ECO:0000256" key="10">
    <source>
        <dbReference type="ARBA" id="ARBA00023136"/>
    </source>
</evidence>
<dbReference type="Pfam" id="PF00672">
    <property type="entry name" value="HAMP"/>
    <property type="match status" value="1"/>
</dbReference>
<evidence type="ECO:0000256" key="6">
    <source>
        <dbReference type="ARBA" id="ARBA00022692"/>
    </source>
</evidence>
<dbReference type="GO" id="GO:0000155">
    <property type="term" value="F:phosphorelay sensor kinase activity"/>
    <property type="evidence" value="ECO:0007669"/>
    <property type="project" value="InterPro"/>
</dbReference>
<keyword evidence="7 14" id="KW-0418">Kinase</keyword>
<evidence type="ECO:0000256" key="5">
    <source>
        <dbReference type="ARBA" id="ARBA00022679"/>
    </source>
</evidence>
<dbReference type="Gene3D" id="1.10.287.130">
    <property type="match status" value="1"/>
</dbReference>
<dbReference type="InterPro" id="IPR003661">
    <property type="entry name" value="HisK_dim/P_dom"/>
</dbReference>
<dbReference type="CDD" id="cd00075">
    <property type="entry name" value="HATPase"/>
    <property type="match status" value="1"/>
</dbReference>
<dbReference type="EMBL" id="CP026923">
    <property type="protein sequence ID" value="AVG23173.1"/>
    <property type="molecule type" value="Genomic_DNA"/>
</dbReference>
<evidence type="ECO:0000256" key="9">
    <source>
        <dbReference type="ARBA" id="ARBA00023012"/>
    </source>
</evidence>
<dbReference type="EC" id="2.7.13.3" evidence="3"/>
<dbReference type="InterPro" id="IPR036097">
    <property type="entry name" value="HisK_dim/P_sf"/>
</dbReference>
<reference evidence="14 15" key="1">
    <citation type="submission" date="2018-02" db="EMBL/GenBank/DDBJ databases">
        <title>Complete genome of the streamlined marine actinobacterium Pontimonas salivibrio CL-TW6 adapted to coastal planktonic lifestype.</title>
        <authorList>
            <person name="Cho B.C."/>
            <person name="Hardies S.C."/>
            <person name="Jang G.I."/>
            <person name="Hwang C.Y."/>
        </authorList>
    </citation>
    <scope>NUCLEOTIDE SEQUENCE [LARGE SCALE GENOMIC DNA]</scope>
    <source>
        <strain evidence="14 15">CL-TW6</strain>
    </source>
</reference>
<protein>
    <recommendedName>
        <fullName evidence="3">histidine kinase</fullName>
        <ecNumber evidence="3">2.7.13.3</ecNumber>
    </recommendedName>
</protein>
<keyword evidence="6 11" id="KW-0812">Transmembrane</keyword>
<evidence type="ECO:0000313" key="15">
    <source>
        <dbReference type="Proteomes" id="UP000243077"/>
    </source>
</evidence>
<dbReference type="Proteomes" id="UP000243077">
    <property type="component" value="Chromosome"/>
</dbReference>
<evidence type="ECO:0000256" key="7">
    <source>
        <dbReference type="ARBA" id="ARBA00022777"/>
    </source>
</evidence>
<dbReference type="PANTHER" id="PTHR45436">
    <property type="entry name" value="SENSOR HISTIDINE KINASE YKOH"/>
    <property type="match status" value="1"/>
</dbReference>
<dbReference type="Gene3D" id="6.10.340.10">
    <property type="match status" value="1"/>
</dbReference>
<dbReference type="Gene3D" id="3.30.565.10">
    <property type="entry name" value="Histidine kinase-like ATPase, C-terminal domain"/>
    <property type="match status" value="1"/>
</dbReference>
<evidence type="ECO:0000256" key="4">
    <source>
        <dbReference type="ARBA" id="ARBA00022553"/>
    </source>
</evidence>
<dbReference type="CDD" id="cd06225">
    <property type="entry name" value="HAMP"/>
    <property type="match status" value="1"/>
</dbReference>
<keyword evidence="5" id="KW-0808">Transferase</keyword>
<dbReference type="InterPro" id="IPR003594">
    <property type="entry name" value="HATPase_dom"/>
</dbReference>
<dbReference type="Pfam" id="PF00512">
    <property type="entry name" value="HisKA"/>
    <property type="match status" value="1"/>
</dbReference>
<dbReference type="KEGG" id="psai:C3B54_11169"/>
<keyword evidence="10 11" id="KW-0472">Membrane</keyword>
<dbReference type="PANTHER" id="PTHR45436:SF5">
    <property type="entry name" value="SENSOR HISTIDINE KINASE TRCS"/>
    <property type="match status" value="1"/>
</dbReference>
<dbReference type="InterPro" id="IPR003660">
    <property type="entry name" value="HAMP_dom"/>
</dbReference>
<dbReference type="SMART" id="SM00387">
    <property type="entry name" value="HATPase_c"/>
    <property type="match status" value="1"/>
</dbReference>
<dbReference type="SMART" id="SM00388">
    <property type="entry name" value="HisKA"/>
    <property type="match status" value="1"/>
</dbReference>
<organism evidence="14 15">
    <name type="scientific">Pontimonas salivibrio</name>
    <dbReference type="NCBI Taxonomy" id="1159327"/>
    <lineage>
        <taxon>Bacteria</taxon>
        <taxon>Bacillati</taxon>
        <taxon>Actinomycetota</taxon>
        <taxon>Actinomycetes</taxon>
        <taxon>Micrococcales</taxon>
        <taxon>Microbacteriaceae</taxon>
        <taxon>Pontimonas</taxon>
    </lineage>
</organism>
<dbReference type="OrthoDB" id="9786919at2"/>
<dbReference type="InterPro" id="IPR004358">
    <property type="entry name" value="Sig_transdc_His_kin-like_C"/>
</dbReference>
<dbReference type="SUPFAM" id="SSF47384">
    <property type="entry name" value="Homodimeric domain of signal transducing histidine kinase"/>
    <property type="match status" value="1"/>
</dbReference>
<dbReference type="InterPro" id="IPR036890">
    <property type="entry name" value="HATPase_C_sf"/>
</dbReference>
<name>A0A2L2BNC5_9MICO</name>
<evidence type="ECO:0000313" key="14">
    <source>
        <dbReference type="EMBL" id="AVG23173.1"/>
    </source>
</evidence>
<dbReference type="FunFam" id="1.10.287.130:FF:000001">
    <property type="entry name" value="Two-component sensor histidine kinase"/>
    <property type="match status" value="1"/>
</dbReference>
<dbReference type="RefSeq" id="WP_104912827.1">
    <property type="nucleotide sequence ID" value="NZ_CP026923.1"/>
</dbReference>
<comment type="subcellular location">
    <subcellularLocation>
        <location evidence="2">Cell membrane</location>
    </subcellularLocation>
</comment>
<keyword evidence="9" id="KW-0902">Two-component regulatory system</keyword>
<feature type="transmembrane region" description="Helical" evidence="11">
    <location>
        <begin position="179"/>
        <end position="199"/>
    </location>
</feature>
<comment type="catalytic activity">
    <reaction evidence="1">
        <text>ATP + protein L-histidine = ADP + protein N-phospho-L-histidine.</text>
        <dbReference type="EC" id="2.7.13.3"/>
    </reaction>
</comment>
<evidence type="ECO:0000256" key="2">
    <source>
        <dbReference type="ARBA" id="ARBA00004236"/>
    </source>
</evidence>
<evidence type="ECO:0000256" key="1">
    <source>
        <dbReference type="ARBA" id="ARBA00000085"/>
    </source>
</evidence>
<evidence type="ECO:0000256" key="8">
    <source>
        <dbReference type="ARBA" id="ARBA00022989"/>
    </source>
</evidence>